<dbReference type="OrthoDB" id="9790567at2"/>
<dbReference type="NCBIfam" id="NF008740">
    <property type="entry name" value="PRK11770.1-2"/>
    <property type="match status" value="1"/>
</dbReference>
<name>E4RLS3_HALHG</name>
<dbReference type="Proteomes" id="UP000007434">
    <property type="component" value="Chromosome"/>
</dbReference>
<dbReference type="PIRSF" id="PIRSF028777">
    <property type="entry name" value="UCP028777"/>
    <property type="match status" value="1"/>
</dbReference>
<dbReference type="PANTHER" id="PTHR42903:SF1">
    <property type="entry name" value="INNER MEMBRANE PROTEIN YCCF"/>
    <property type="match status" value="1"/>
</dbReference>
<dbReference type="InterPro" id="IPR005185">
    <property type="entry name" value="YccF"/>
</dbReference>
<sequence>MKLIANIIWFIFGGFIEAVLWVFFGILWSITIIGIPVGKQCFKMAKMQIAPFGKEVVEKKRSSLGLIANIIWIIFFGWELALVNLISALIFAVTIIGIPFAKQSLKLAYLSLMPFGKDIVKSK</sequence>
<evidence type="ECO:0000259" key="2">
    <source>
        <dbReference type="Pfam" id="PF03733"/>
    </source>
</evidence>
<dbReference type="InterPro" id="IPR052937">
    <property type="entry name" value="Inner_membrane_protein"/>
</dbReference>
<dbReference type="Pfam" id="PF03733">
    <property type="entry name" value="YccF"/>
    <property type="match status" value="2"/>
</dbReference>
<dbReference type="PANTHER" id="PTHR42903">
    <property type="entry name" value="INNER MEMBRANE PROTEIN YCCF"/>
    <property type="match status" value="1"/>
</dbReference>
<dbReference type="InterPro" id="IPR031308">
    <property type="entry name" value="UCP028777"/>
</dbReference>
<dbReference type="eggNOG" id="COG3304">
    <property type="taxonomic scope" value="Bacteria"/>
</dbReference>
<keyword evidence="1" id="KW-0472">Membrane</keyword>
<protein>
    <recommendedName>
        <fullName evidence="2">Inner membrane component domain-containing protein</fullName>
    </recommendedName>
</protein>
<reference evidence="3 4" key="2">
    <citation type="journal article" date="2011" name="J. Bacteriol.">
        <title>Complete Genome Sequence of the Haloalkaliphilic, Hydrogen Producing Halanaerobium hydrogenoformans.</title>
        <authorList>
            <person name="Brown S.D."/>
            <person name="Begemann M.B."/>
            <person name="Mormile M.R."/>
            <person name="Wall J.D."/>
            <person name="Han C.S."/>
            <person name="Goodwin L.A."/>
            <person name="Pitluck S."/>
            <person name="Land M.L."/>
            <person name="Hauser L.J."/>
            <person name="Elias D.A."/>
        </authorList>
    </citation>
    <scope>NUCLEOTIDE SEQUENCE [LARGE SCALE GENOMIC DNA]</scope>
    <source>
        <strain evidence="4">sapolanicus</strain>
    </source>
</reference>
<feature type="transmembrane region" description="Helical" evidence="1">
    <location>
        <begin position="84"/>
        <end position="101"/>
    </location>
</feature>
<dbReference type="HOGENOM" id="CLU_120384_1_0_9"/>
<dbReference type="KEGG" id="has:Halsa_1562"/>
<feature type="domain" description="Inner membrane component" evidence="2">
    <location>
        <begin position="4"/>
        <end position="54"/>
    </location>
</feature>
<keyword evidence="1" id="KW-1133">Transmembrane helix</keyword>
<dbReference type="GO" id="GO:0005886">
    <property type="term" value="C:plasma membrane"/>
    <property type="evidence" value="ECO:0007669"/>
    <property type="project" value="TreeGrafter"/>
</dbReference>
<proteinExistence type="predicted"/>
<organism evidence="3 4">
    <name type="scientific">Halanaerobium hydrogeniformans</name>
    <name type="common">Halanaerobium sp. (strain sapolanicus)</name>
    <dbReference type="NCBI Taxonomy" id="656519"/>
    <lineage>
        <taxon>Bacteria</taxon>
        <taxon>Bacillati</taxon>
        <taxon>Bacillota</taxon>
        <taxon>Clostridia</taxon>
        <taxon>Halanaerobiales</taxon>
        <taxon>Halanaerobiaceae</taxon>
        <taxon>Halanaerobium</taxon>
    </lineage>
</organism>
<evidence type="ECO:0000256" key="1">
    <source>
        <dbReference type="SAM" id="Phobius"/>
    </source>
</evidence>
<dbReference type="EMBL" id="CP002304">
    <property type="protein sequence ID" value="ADQ14987.1"/>
    <property type="molecule type" value="Genomic_DNA"/>
</dbReference>
<reference evidence="3 4" key="1">
    <citation type="submission" date="2010-11" db="EMBL/GenBank/DDBJ databases">
        <title>Complete sequence of Halanaerobium sp. sapolanicus.</title>
        <authorList>
            <consortium name="US DOE Joint Genome Institute"/>
            <person name="Lucas S."/>
            <person name="Copeland A."/>
            <person name="Lapidus A."/>
            <person name="Cheng J.-F."/>
            <person name="Bruce D."/>
            <person name="Goodwin L."/>
            <person name="Pitluck S."/>
            <person name="Davenport K."/>
            <person name="Detter J.C."/>
            <person name="Han C."/>
            <person name="Tapia R."/>
            <person name="Land M."/>
            <person name="Hauser L."/>
            <person name="Jeffries C."/>
            <person name="Kyrpides N."/>
            <person name="Ivanova N."/>
            <person name="Mikhailova N."/>
            <person name="Begemann M.B."/>
            <person name="Mormile M.R."/>
            <person name="Wall J.D."/>
            <person name="Elias D.A."/>
            <person name="Woyke T."/>
        </authorList>
    </citation>
    <scope>NUCLEOTIDE SEQUENCE [LARGE SCALE GENOMIC DNA]</scope>
    <source>
        <strain evidence="4">sapolanicus</strain>
    </source>
</reference>
<feature type="domain" description="Inner membrane component" evidence="2">
    <location>
        <begin position="67"/>
        <end position="117"/>
    </location>
</feature>
<dbReference type="STRING" id="656519.Halsa_1562"/>
<dbReference type="AlphaFoldDB" id="E4RLS3"/>
<dbReference type="RefSeq" id="WP_013406064.1">
    <property type="nucleotide sequence ID" value="NC_014654.1"/>
</dbReference>
<accession>E4RLS3</accession>
<keyword evidence="4" id="KW-1185">Reference proteome</keyword>
<evidence type="ECO:0000313" key="4">
    <source>
        <dbReference type="Proteomes" id="UP000007434"/>
    </source>
</evidence>
<gene>
    <name evidence="3" type="ordered locus">Halsa_1562</name>
</gene>
<feature type="transmembrane region" description="Helical" evidence="1">
    <location>
        <begin position="6"/>
        <end position="37"/>
    </location>
</feature>
<evidence type="ECO:0000313" key="3">
    <source>
        <dbReference type="EMBL" id="ADQ14987.1"/>
    </source>
</evidence>
<keyword evidence="1" id="KW-0812">Transmembrane</keyword>